<feature type="region of interest" description="Disordered" evidence="1">
    <location>
        <begin position="66"/>
        <end position="104"/>
    </location>
</feature>
<dbReference type="Proteomes" id="UP000324222">
    <property type="component" value="Unassembled WGS sequence"/>
</dbReference>
<feature type="compositionally biased region" description="Basic and acidic residues" evidence="1">
    <location>
        <begin position="95"/>
        <end position="104"/>
    </location>
</feature>
<reference evidence="2 3" key="1">
    <citation type="submission" date="2019-05" db="EMBL/GenBank/DDBJ databases">
        <title>Another draft genome of Portunus trituberculatus and its Hox gene families provides insights of decapod evolution.</title>
        <authorList>
            <person name="Jeong J.-H."/>
            <person name="Song I."/>
            <person name="Kim S."/>
            <person name="Choi T."/>
            <person name="Kim D."/>
            <person name="Ryu S."/>
            <person name="Kim W."/>
        </authorList>
    </citation>
    <scope>NUCLEOTIDE SEQUENCE [LARGE SCALE GENOMIC DNA]</scope>
    <source>
        <tissue evidence="2">Muscle</tissue>
    </source>
</reference>
<evidence type="ECO:0000313" key="3">
    <source>
        <dbReference type="Proteomes" id="UP000324222"/>
    </source>
</evidence>
<accession>A0A5B7GVY3</accession>
<feature type="compositionally biased region" description="Low complexity" evidence="1">
    <location>
        <begin position="77"/>
        <end position="94"/>
    </location>
</feature>
<evidence type="ECO:0000256" key="1">
    <source>
        <dbReference type="SAM" id="MobiDB-lite"/>
    </source>
</evidence>
<dbReference type="EMBL" id="VSRR010018972">
    <property type="protein sequence ID" value="MPC61816.1"/>
    <property type="molecule type" value="Genomic_DNA"/>
</dbReference>
<proteinExistence type="predicted"/>
<name>A0A5B7GVY3_PORTR</name>
<keyword evidence="3" id="KW-1185">Reference proteome</keyword>
<organism evidence="2 3">
    <name type="scientific">Portunus trituberculatus</name>
    <name type="common">Swimming crab</name>
    <name type="synonym">Neptunus trituberculatus</name>
    <dbReference type="NCBI Taxonomy" id="210409"/>
    <lineage>
        <taxon>Eukaryota</taxon>
        <taxon>Metazoa</taxon>
        <taxon>Ecdysozoa</taxon>
        <taxon>Arthropoda</taxon>
        <taxon>Crustacea</taxon>
        <taxon>Multicrustacea</taxon>
        <taxon>Malacostraca</taxon>
        <taxon>Eumalacostraca</taxon>
        <taxon>Eucarida</taxon>
        <taxon>Decapoda</taxon>
        <taxon>Pleocyemata</taxon>
        <taxon>Brachyura</taxon>
        <taxon>Eubrachyura</taxon>
        <taxon>Portunoidea</taxon>
        <taxon>Portunidae</taxon>
        <taxon>Portuninae</taxon>
        <taxon>Portunus</taxon>
    </lineage>
</organism>
<gene>
    <name evidence="2" type="ORF">E2C01_055893</name>
</gene>
<protein>
    <submittedName>
        <fullName evidence="2">Uncharacterized protein</fullName>
    </submittedName>
</protein>
<comment type="caution">
    <text evidence="2">The sequence shown here is derived from an EMBL/GenBank/DDBJ whole genome shotgun (WGS) entry which is preliminary data.</text>
</comment>
<sequence length="104" mass="10985">MVIGQRAVRQPRSFSGRPPLAYCGDASQTILTCADSCLGATLPLPKTAYKGSKCVYVAFYGTIGNGAASLPPKPDTTQRTPSTTTQPVHPTTHTSRPDIHLTPS</sequence>
<dbReference type="AlphaFoldDB" id="A0A5B7GVY3"/>
<evidence type="ECO:0000313" key="2">
    <source>
        <dbReference type="EMBL" id="MPC61816.1"/>
    </source>
</evidence>